<dbReference type="RefSeq" id="WP_342555686.1">
    <property type="nucleotide sequence ID" value="NZ_CP159992.1"/>
</dbReference>
<feature type="signal peptide" evidence="1">
    <location>
        <begin position="1"/>
        <end position="24"/>
    </location>
</feature>
<dbReference type="InterPro" id="IPR024079">
    <property type="entry name" value="MetalloPept_cat_dom_sf"/>
</dbReference>
<reference evidence="2" key="1">
    <citation type="submission" date="2024-05" db="EMBL/GenBank/DDBJ databases">
        <title>Draft genome assemblies of 36 bacteria isolated from hibernating arctic ground squirrels.</title>
        <authorList>
            <person name="McKee H."/>
            <person name="Mullen L."/>
            <person name="Drown D.M."/>
            <person name="Duddleston K.N."/>
        </authorList>
    </citation>
    <scope>NUCLEOTIDE SEQUENCE</scope>
    <source>
        <strain evidence="2">AN1007</strain>
    </source>
</reference>
<proteinExistence type="predicted"/>
<organism evidence="2">
    <name type="scientific">Paenibacillus sp. AN1007</name>
    <dbReference type="NCBI Taxonomy" id="3151385"/>
    <lineage>
        <taxon>Bacteria</taxon>
        <taxon>Bacillati</taxon>
        <taxon>Bacillota</taxon>
        <taxon>Bacilli</taxon>
        <taxon>Bacillales</taxon>
        <taxon>Paenibacillaceae</taxon>
        <taxon>Paenibacillus</taxon>
    </lineage>
</organism>
<dbReference type="Gene3D" id="3.40.390.10">
    <property type="entry name" value="Collagenase (Catalytic Domain)"/>
    <property type="match status" value="1"/>
</dbReference>
<gene>
    <name evidence="2" type="ORF">ABXS70_13850</name>
</gene>
<protein>
    <recommendedName>
        <fullName evidence="3">Peptidase M10 metallopeptidase domain-containing protein</fullName>
    </recommendedName>
</protein>
<evidence type="ECO:0000313" key="2">
    <source>
        <dbReference type="EMBL" id="XCP97708.1"/>
    </source>
</evidence>
<keyword evidence="1" id="KW-0732">Signal</keyword>
<dbReference type="SUPFAM" id="SSF55486">
    <property type="entry name" value="Metalloproteases ('zincins'), catalytic domain"/>
    <property type="match status" value="1"/>
</dbReference>
<evidence type="ECO:0008006" key="3">
    <source>
        <dbReference type="Google" id="ProtNLM"/>
    </source>
</evidence>
<sequence length="173" mass="19125">MKRKFLMTLMLFSALAMFGSTIYAATFLNYGYPSSTIPIRPYTYAAAWQGPMDTSLANWNNAGAKVQFVKSSSSSNTITVGSFNNTAYGVNYASVSGNQVVNFRIELNTSTITTDASNLTNFIQSVFVHELGHSIWLGDNPTTSSPSIMSYTRNRNSMTKPQTFDINNVKSRY</sequence>
<dbReference type="GO" id="GO:0008237">
    <property type="term" value="F:metallopeptidase activity"/>
    <property type="evidence" value="ECO:0007669"/>
    <property type="project" value="InterPro"/>
</dbReference>
<name>A0AAU8NL96_9BACL</name>
<dbReference type="EMBL" id="CP159992">
    <property type="protein sequence ID" value="XCP97708.1"/>
    <property type="molecule type" value="Genomic_DNA"/>
</dbReference>
<dbReference type="AlphaFoldDB" id="A0AAU8NL96"/>
<evidence type="ECO:0000256" key="1">
    <source>
        <dbReference type="SAM" id="SignalP"/>
    </source>
</evidence>
<accession>A0AAU8NL96</accession>
<feature type="chain" id="PRO_5043616734" description="Peptidase M10 metallopeptidase domain-containing protein" evidence="1">
    <location>
        <begin position="25"/>
        <end position="173"/>
    </location>
</feature>